<proteinExistence type="predicted"/>
<keyword evidence="3" id="KW-1185">Reference proteome</keyword>
<dbReference type="AlphaFoldDB" id="A0A498NTA2"/>
<sequence>MMHDGVEENRVNMSPGCSTTRTAILPRETDGGYDEENHGVERREIKGFLTTGISLDHTENKINLAVSLLLHVPDFIYT</sequence>
<accession>A0A498NTA2</accession>
<gene>
    <name evidence="2" type="ORF">ROHU_014494</name>
</gene>
<feature type="region of interest" description="Disordered" evidence="1">
    <location>
        <begin position="1"/>
        <end position="38"/>
    </location>
</feature>
<feature type="compositionally biased region" description="Basic and acidic residues" evidence="1">
    <location>
        <begin position="1"/>
        <end position="10"/>
    </location>
</feature>
<evidence type="ECO:0000256" key="1">
    <source>
        <dbReference type="SAM" id="MobiDB-lite"/>
    </source>
</evidence>
<dbReference type="Proteomes" id="UP000290572">
    <property type="component" value="Unassembled WGS sequence"/>
</dbReference>
<protein>
    <submittedName>
        <fullName evidence="2">Uncharacterized protein</fullName>
    </submittedName>
</protein>
<evidence type="ECO:0000313" key="2">
    <source>
        <dbReference type="EMBL" id="RXN35255.1"/>
    </source>
</evidence>
<organism evidence="2 3">
    <name type="scientific">Labeo rohita</name>
    <name type="common">Indian major carp</name>
    <name type="synonym">Cyprinus rohita</name>
    <dbReference type="NCBI Taxonomy" id="84645"/>
    <lineage>
        <taxon>Eukaryota</taxon>
        <taxon>Metazoa</taxon>
        <taxon>Chordata</taxon>
        <taxon>Craniata</taxon>
        <taxon>Vertebrata</taxon>
        <taxon>Euteleostomi</taxon>
        <taxon>Actinopterygii</taxon>
        <taxon>Neopterygii</taxon>
        <taxon>Teleostei</taxon>
        <taxon>Ostariophysi</taxon>
        <taxon>Cypriniformes</taxon>
        <taxon>Cyprinidae</taxon>
        <taxon>Labeoninae</taxon>
        <taxon>Labeonini</taxon>
        <taxon>Labeo</taxon>
    </lineage>
</organism>
<name>A0A498NTA2_LABRO</name>
<reference evidence="2 3" key="1">
    <citation type="submission" date="2018-03" db="EMBL/GenBank/DDBJ databases">
        <title>Draft genome sequence of Rohu Carp (Labeo rohita).</title>
        <authorList>
            <person name="Das P."/>
            <person name="Kushwaha B."/>
            <person name="Joshi C.G."/>
            <person name="Kumar D."/>
            <person name="Nagpure N.S."/>
            <person name="Sahoo L."/>
            <person name="Das S.P."/>
            <person name="Bit A."/>
            <person name="Patnaik S."/>
            <person name="Meher P.K."/>
            <person name="Jayasankar P."/>
            <person name="Koringa P.G."/>
            <person name="Patel N.V."/>
            <person name="Hinsu A.T."/>
            <person name="Kumar R."/>
            <person name="Pandey M."/>
            <person name="Agarwal S."/>
            <person name="Srivastava S."/>
            <person name="Singh M."/>
            <person name="Iquebal M.A."/>
            <person name="Jaiswal S."/>
            <person name="Angadi U.B."/>
            <person name="Kumar N."/>
            <person name="Raza M."/>
            <person name="Shah T.M."/>
            <person name="Rai A."/>
            <person name="Jena J.K."/>
        </authorList>
    </citation>
    <scope>NUCLEOTIDE SEQUENCE [LARGE SCALE GENOMIC DNA]</scope>
    <source>
        <strain evidence="2">DASCIFA01</strain>
        <tissue evidence="2">Testis</tissue>
    </source>
</reference>
<feature type="compositionally biased region" description="Polar residues" evidence="1">
    <location>
        <begin position="11"/>
        <end position="22"/>
    </location>
</feature>
<comment type="caution">
    <text evidence="2">The sequence shown here is derived from an EMBL/GenBank/DDBJ whole genome shotgun (WGS) entry which is preliminary data.</text>
</comment>
<feature type="compositionally biased region" description="Basic and acidic residues" evidence="1">
    <location>
        <begin position="27"/>
        <end position="38"/>
    </location>
</feature>
<dbReference type="EMBL" id="QBIY01011129">
    <property type="protein sequence ID" value="RXN35255.1"/>
    <property type="molecule type" value="Genomic_DNA"/>
</dbReference>
<evidence type="ECO:0000313" key="3">
    <source>
        <dbReference type="Proteomes" id="UP000290572"/>
    </source>
</evidence>